<accession>A0A9W7C9D7</accession>
<dbReference type="GO" id="GO:0030515">
    <property type="term" value="F:snoRNA binding"/>
    <property type="evidence" value="ECO:0007669"/>
    <property type="project" value="InterPro"/>
</dbReference>
<comment type="similarity">
    <text evidence="2">Belongs to the UTP6 family.</text>
</comment>
<dbReference type="InterPro" id="IPR055347">
    <property type="entry name" value="UTP6_N"/>
</dbReference>
<dbReference type="SMART" id="SM00386">
    <property type="entry name" value="HAT"/>
    <property type="match status" value="3"/>
</dbReference>
<dbReference type="OrthoDB" id="28112at2759"/>
<evidence type="ECO:0000256" key="4">
    <source>
        <dbReference type="ARBA" id="ARBA00022737"/>
    </source>
</evidence>
<evidence type="ECO:0000313" key="8">
    <source>
        <dbReference type="Proteomes" id="UP001165082"/>
    </source>
</evidence>
<dbReference type="InterPro" id="IPR003107">
    <property type="entry name" value="HAT"/>
</dbReference>
<feature type="domain" description="U3 small nucleolar RNA-associated protein 6 N-terminal" evidence="6">
    <location>
        <begin position="9"/>
        <end position="50"/>
    </location>
</feature>
<proteinExistence type="inferred from homology"/>
<sequence>MAETVQAVMDSMVPAFHDFIKLKIFTEEEIKALVDRRREWEYKLIRKSRSSSSSSSPSSPSQFHVEAHIHFIFTRALRKFKSDVSMWMQYIDFAKKNDSSKKLSRIYAEALQIHPHSVPLWLSSAEWEFFSNNNAKSARVVMQRALRTVPKSEDLWLQYFNLELHYVQRMRGRREILQLEGVTAKSMEESPLFSGGIASIVYQNAVKSVPKGGLAFRLKFLEQCGTFPQTDKLEHEIMESIAKDFPDDPSAYISRAQYVLPDVVAALEIMDVGLVTSHDSDNYRIRYLGFIRETLDDEVAPDESVPLLTTKYQSVCQSPPTSSPPPSSSLALHQASLHLHLSPTSLTPISTLLSLFPPPTSLSTPDPNVTSLALLLSHAHLRMGDYTSACAVLLSSLRSLTPHSPPHLDAFASLAGTAVETLLMGGRVEEVEDILRGAPMEITEGLLMIYLNYSTASEGGGGMERVLRFKERCLMGDFVDIDRRQKEMEIIMEE</sequence>
<protein>
    <recommendedName>
        <fullName evidence="6">U3 small nucleolar RNA-associated protein 6 N-terminal domain-containing protein</fullName>
    </recommendedName>
</protein>
<dbReference type="Proteomes" id="UP001165082">
    <property type="component" value="Unassembled WGS sequence"/>
</dbReference>
<dbReference type="EMBL" id="BRXZ01000079">
    <property type="protein sequence ID" value="GMI04563.1"/>
    <property type="molecule type" value="Genomic_DNA"/>
</dbReference>
<keyword evidence="4" id="KW-0677">Repeat</keyword>
<evidence type="ECO:0000256" key="5">
    <source>
        <dbReference type="ARBA" id="ARBA00023242"/>
    </source>
</evidence>
<evidence type="ECO:0000259" key="6">
    <source>
        <dbReference type="Pfam" id="PF08640"/>
    </source>
</evidence>
<dbReference type="Pfam" id="PF08640">
    <property type="entry name" value="U3_assoc_6"/>
    <property type="match status" value="1"/>
</dbReference>
<dbReference type="AlphaFoldDB" id="A0A9W7C9D7"/>
<keyword evidence="3" id="KW-0698">rRNA processing</keyword>
<dbReference type="Gene3D" id="1.25.40.10">
    <property type="entry name" value="Tetratricopeptide repeat domain"/>
    <property type="match status" value="1"/>
</dbReference>
<reference evidence="7" key="1">
    <citation type="submission" date="2022-07" db="EMBL/GenBank/DDBJ databases">
        <title>Genome analysis of Parmales, a sister group of diatoms, reveals the evolutionary specialization of diatoms from phago-mixotrophs to photoautotrophs.</title>
        <authorList>
            <person name="Ban H."/>
            <person name="Sato S."/>
            <person name="Yoshikawa S."/>
            <person name="Kazumasa Y."/>
            <person name="Nakamura Y."/>
            <person name="Ichinomiya M."/>
            <person name="Saitoh K."/>
            <person name="Sato N."/>
            <person name="Blanc-Mathieu R."/>
            <person name="Endo H."/>
            <person name="Kuwata A."/>
            <person name="Ogata H."/>
        </authorList>
    </citation>
    <scope>NUCLEOTIDE SEQUENCE</scope>
</reference>
<dbReference type="GO" id="GO:0000462">
    <property type="term" value="P:maturation of SSU-rRNA from tricistronic rRNA transcript (SSU-rRNA, 5.8S rRNA, LSU-rRNA)"/>
    <property type="evidence" value="ECO:0007669"/>
    <property type="project" value="InterPro"/>
</dbReference>
<keyword evidence="8" id="KW-1185">Reference proteome</keyword>
<keyword evidence="5" id="KW-0539">Nucleus</keyword>
<evidence type="ECO:0000256" key="2">
    <source>
        <dbReference type="ARBA" id="ARBA00010734"/>
    </source>
</evidence>
<dbReference type="Pfam" id="PF23240">
    <property type="entry name" value="HAT_PRP39_N"/>
    <property type="match status" value="1"/>
</dbReference>
<organism evidence="7 8">
    <name type="scientific">Triparma retinervis</name>
    <dbReference type="NCBI Taxonomy" id="2557542"/>
    <lineage>
        <taxon>Eukaryota</taxon>
        <taxon>Sar</taxon>
        <taxon>Stramenopiles</taxon>
        <taxon>Ochrophyta</taxon>
        <taxon>Bolidophyceae</taxon>
        <taxon>Parmales</taxon>
        <taxon>Triparmaceae</taxon>
        <taxon>Triparma</taxon>
    </lineage>
</organism>
<dbReference type="PANTHER" id="PTHR23271:SF1">
    <property type="entry name" value="U3 SMALL NUCLEOLAR RNA-ASSOCIATED PROTEIN 6 HOMOLOG"/>
    <property type="match status" value="1"/>
</dbReference>
<dbReference type="GO" id="GO:0032040">
    <property type="term" value="C:small-subunit processome"/>
    <property type="evidence" value="ECO:0007669"/>
    <property type="project" value="TreeGrafter"/>
</dbReference>
<dbReference type="PANTHER" id="PTHR23271">
    <property type="entry name" value="HEPATOCELLULAR CARCINOMA-ASSOCIATED ANTIGEN 66"/>
    <property type="match status" value="1"/>
</dbReference>
<dbReference type="GO" id="GO:0034388">
    <property type="term" value="C:Pwp2p-containing subcomplex of 90S preribosome"/>
    <property type="evidence" value="ECO:0007669"/>
    <property type="project" value="TreeGrafter"/>
</dbReference>
<gene>
    <name evidence="7" type="ORF">TrRE_jg7787</name>
</gene>
<name>A0A9W7C9D7_9STRA</name>
<comment type="subcellular location">
    <subcellularLocation>
        <location evidence="1">Nucleus</location>
        <location evidence="1">Nucleolus</location>
    </subcellularLocation>
</comment>
<dbReference type="SUPFAM" id="SSF48452">
    <property type="entry name" value="TPR-like"/>
    <property type="match status" value="1"/>
</dbReference>
<dbReference type="InterPro" id="IPR013949">
    <property type="entry name" value="Utp6"/>
</dbReference>
<dbReference type="InterPro" id="IPR011990">
    <property type="entry name" value="TPR-like_helical_dom_sf"/>
</dbReference>
<evidence type="ECO:0000313" key="7">
    <source>
        <dbReference type="EMBL" id="GMI04563.1"/>
    </source>
</evidence>
<evidence type="ECO:0000256" key="3">
    <source>
        <dbReference type="ARBA" id="ARBA00022552"/>
    </source>
</evidence>
<comment type="caution">
    <text evidence="7">The sequence shown here is derived from an EMBL/GenBank/DDBJ whole genome shotgun (WGS) entry which is preliminary data.</text>
</comment>
<evidence type="ECO:0000256" key="1">
    <source>
        <dbReference type="ARBA" id="ARBA00004604"/>
    </source>
</evidence>